<evidence type="ECO:0000259" key="2">
    <source>
        <dbReference type="Pfam" id="PF04986"/>
    </source>
</evidence>
<dbReference type="GO" id="GO:0006313">
    <property type="term" value="P:DNA transposition"/>
    <property type="evidence" value="ECO:0007669"/>
    <property type="project" value="InterPro"/>
</dbReference>
<dbReference type="EMBL" id="JAEHJZ010000043">
    <property type="protein sequence ID" value="MBJ7882301.1"/>
    <property type="molecule type" value="Genomic_DNA"/>
</dbReference>
<dbReference type="InterPro" id="IPR054832">
    <property type="entry name" value="transpos_IS91"/>
</dbReference>
<protein>
    <submittedName>
        <fullName evidence="4">IS91 family transposase</fullName>
    </submittedName>
</protein>
<evidence type="ECO:0000256" key="1">
    <source>
        <dbReference type="SAM" id="MobiDB-lite"/>
    </source>
</evidence>
<dbReference type="Pfam" id="PF04986">
    <property type="entry name" value="Y2_Tnp"/>
    <property type="match status" value="1"/>
</dbReference>
<reference evidence="4 5" key="1">
    <citation type="submission" date="2020-09" db="EMBL/GenBank/DDBJ databases">
        <title>Draft genome of Gelidibacter salicanalis PAMC21136.</title>
        <authorList>
            <person name="Park H."/>
        </authorList>
    </citation>
    <scope>NUCLEOTIDE SEQUENCE [LARGE SCALE GENOMIC DNA]</scope>
    <source>
        <strain evidence="4 5">PAMC21136</strain>
    </source>
</reference>
<dbReference type="Proteomes" id="UP000662373">
    <property type="component" value="Unassembled WGS sequence"/>
</dbReference>
<dbReference type="InterPro" id="IPR026889">
    <property type="entry name" value="Zn_Tnp"/>
</dbReference>
<dbReference type="AlphaFoldDB" id="A0A934NIM3"/>
<keyword evidence="5" id="KW-1185">Reference proteome</keyword>
<evidence type="ECO:0000313" key="5">
    <source>
        <dbReference type="Proteomes" id="UP000662373"/>
    </source>
</evidence>
<feature type="compositionally biased region" description="Basic and acidic residues" evidence="1">
    <location>
        <begin position="371"/>
        <end position="386"/>
    </location>
</feature>
<feature type="region of interest" description="Disordered" evidence="1">
    <location>
        <begin position="367"/>
        <end position="386"/>
    </location>
</feature>
<dbReference type="RefSeq" id="WP_199602150.1">
    <property type="nucleotide sequence ID" value="NZ_JAEHJZ010000043.1"/>
</dbReference>
<dbReference type="GO" id="GO:0003677">
    <property type="term" value="F:DNA binding"/>
    <property type="evidence" value="ECO:0007669"/>
    <property type="project" value="InterPro"/>
</dbReference>
<organism evidence="4 5">
    <name type="scientific">Gelidibacter salicanalis</name>
    <dbReference type="NCBI Taxonomy" id="291193"/>
    <lineage>
        <taxon>Bacteria</taxon>
        <taxon>Pseudomonadati</taxon>
        <taxon>Bacteroidota</taxon>
        <taxon>Flavobacteriia</taxon>
        <taxon>Flavobacteriales</taxon>
        <taxon>Flavobacteriaceae</taxon>
        <taxon>Gelidibacter</taxon>
    </lineage>
</organism>
<gene>
    <name evidence="4" type="ORF">JEM65_16835</name>
</gene>
<evidence type="ECO:0000259" key="3">
    <source>
        <dbReference type="Pfam" id="PF14319"/>
    </source>
</evidence>
<proteinExistence type="predicted"/>
<comment type="caution">
    <text evidence="4">The sequence shown here is derived from an EMBL/GenBank/DDBJ whole genome shotgun (WGS) entry which is preliminary data.</text>
</comment>
<dbReference type="GO" id="GO:0004803">
    <property type="term" value="F:transposase activity"/>
    <property type="evidence" value="ECO:0007669"/>
    <property type="project" value="InterPro"/>
</dbReference>
<sequence length="386" mass="44616">MRPKHTVADILEMEQLQLRNLSLTSWHYRALQAIRRCRTKAMGGHIDKCDCCHALHISYNPDSYRDRNRHCPTCQGHKREEWIRAREGELLNVPYFHVVFTLPDTLNPVALRHPKELYRVLFDSVWETLCAFGNNPKHLGARLGMIAVLHTWGQNLQLHPHLHCIVPKGGVSKAGFWKKGTGKDDFLFSVEAMSGKYRGRFVSKLRKALPHLPQSLYDDLFKHNWVVYSKPPFGRPEHVIEYLGRYTHKIAISNHRILAIDKENGTVTFSLKVYRKGGKKTTMALDTKEFIRRFQLHILPKGFTRIRHYGFLGSSWKKDKLPLLQLQLADMGLTQIEPLIAEEKSLHHCCPSCKKKTLVTLLSFGSRGPPKNHEQIIDRKPLKYNA</sequence>
<dbReference type="PANTHER" id="PTHR37023">
    <property type="entry name" value="TRANSPOSASE"/>
    <property type="match status" value="1"/>
</dbReference>
<accession>A0A934NIM3</accession>
<dbReference type="NCBIfam" id="NF033538">
    <property type="entry name" value="transpos_IS91"/>
    <property type="match status" value="1"/>
</dbReference>
<evidence type="ECO:0000313" key="4">
    <source>
        <dbReference type="EMBL" id="MBJ7882301.1"/>
    </source>
</evidence>
<dbReference type="InterPro" id="IPR007069">
    <property type="entry name" value="Transposase_32"/>
</dbReference>
<dbReference type="Pfam" id="PF14319">
    <property type="entry name" value="Zn_Tnp_IS91"/>
    <property type="match status" value="1"/>
</dbReference>
<feature type="domain" description="Transposase zinc-binding" evidence="3">
    <location>
        <begin position="21"/>
        <end position="102"/>
    </location>
</feature>
<name>A0A934NIM3_9FLAO</name>
<feature type="domain" description="Transposase IS801/IS1294" evidence="2">
    <location>
        <begin position="144"/>
        <end position="313"/>
    </location>
</feature>
<dbReference type="PANTHER" id="PTHR37023:SF1">
    <property type="entry name" value="ISSOD25 TRANSPOSASE TNPA_ISSOD25"/>
    <property type="match status" value="1"/>
</dbReference>